<dbReference type="InterPro" id="IPR051007">
    <property type="entry name" value="creA/MIG_C2H2-ZnF"/>
</dbReference>
<dbReference type="SMART" id="SM00355">
    <property type="entry name" value="ZnF_C2H2"/>
    <property type="match status" value="2"/>
</dbReference>
<evidence type="ECO:0000313" key="16">
    <source>
        <dbReference type="Proteomes" id="UP000000689"/>
    </source>
</evidence>
<dbReference type="GO" id="GO:0008270">
    <property type="term" value="F:zinc ion binding"/>
    <property type="evidence" value="ECO:0007669"/>
    <property type="project" value="UniProtKB-KW"/>
</dbReference>
<dbReference type="HOGENOM" id="CLU_047856_0_0_1"/>
<feature type="compositionally biased region" description="Polar residues" evidence="13">
    <location>
        <begin position="435"/>
        <end position="459"/>
    </location>
</feature>
<reference evidence="15 16" key="1">
    <citation type="journal article" date="2011" name="Proc. Natl. Acad. Sci. U.S.A.">
        <title>Evolutionary erosion of yeast sex chromosomes by mating-type switching accidents.</title>
        <authorList>
            <person name="Gordon J.L."/>
            <person name="Armisen D."/>
            <person name="Proux-Wera E."/>
            <person name="Oheigeartaigh S.S."/>
            <person name="Byrne K.P."/>
            <person name="Wolfe K.H."/>
        </authorList>
    </citation>
    <scope>NUCLEOTIDE SEQUENCE [LARGE SCALE GENOMIC DNA]</scope>
    <source>
        <strain evidence="16">ATCC 10597 / BCRC 20456 / CBS 421 / NBRC 0211 / NRRL Y-12639</strain>
    </source>
</reference>
<dbReference type="STRING" id="1071378.G0WA78"/>
<dbReference type="PROSITE" id="PS50157">
    <property type="entry name" value="ZINC_FINGER_C2H2_2"/>
    <property type="match status" value="2"/>
</dbReference>
<evidence type="ECO:0000256" key="1">
    <source>
        <dbReference type="ARBA" id="ARBA00004123"/>
    </source>
</evidence>
<feature type="compositionally biased region" description="Low complexity" evidence="13">
    <location>
        <begin position="460"/>
        <end position="477"/>
    </location>
</feature>
<dbReference type="OrthoDB" id="654211at2759"/>
<evidence type="ECO:0000256" key="4">
    <source>
        <dbReference type="ARBA" id="ARBA00022737"/>
    </source>
</evidence>
<feature type="compositionally biased region" description="Low complexity" evidence="13">
    <location>
        <begin position="158"/>
        <end position="194"/>
    </location>
</feature>
<dbReference type="Gene3D" id="3.30.160.60">
    <property type="entry name" value="Classic Zinc Finger"/>
    <property type="match status" value="2"/>
</dbReference>
<evidence type="ECO:0000256" key="6">
    <source>
        <dbReference type="ARBA" id="ARBA00022833"/>
    </source>
</evidence>
<evidence type="ECO:0000313" key="15">
    <source>
        <dbReference type="EMBL" id="CCD24689.1"/>
    </source>
</evidence>
<comment type="subcellular location">
    <subcellularLocation>
        <location evidence="1">Nucleus</location>
    </subcellularLocation>
</comment>
<dbReference type="GeneID" id="11495143"/>
<dbReference type="GO" id="GO:0001227">
    <property type="term" value="F:DNA-binding transcription repressor activity, RNA polymerase II-specific"/>
    <property type="evidence" value="ECO:0007669"/>
    <property type="project" value="EnsemblFungi"/>
</dbReference>
<evidence type="ECO:0000256" key="3">
    <source>
        <dbReference type="ARBA" id="ARBA00022723"/>
    </source>
</evidence>
<feature type="region of interest" description="Disordered" evidence="13">
    <location>
        <begin position="89"/>
        <end position="194"/>
    </location>
</feature>
<evidence type="ECO:0000256" key="12">
    <source>
        <dbReference type="PROSITE-ProRule" id="PRU00042"/>
    </source>
</evidence>
<dbReference type="GO" id="GO:0005737">
    <property type="term" value="C:cytoplasm"/>
    <property type="evidence" value="ECO:0007669"/>
    <property type="project" value="EnsemblFungi"/>
</dbReference>
<feature type="region of interest" description="Disordered" evidence="13">
    <location>
        <begin position="1"/>
        <end position="44"/>
    </location>
</feature>
<comment type="similarity">
    <text evidence="11">Belongs to the creA/MIG C2H2-type zinc-finger protein family.</text>
</comment>
<feature type="domain" description="C2H2-type" evidence="14">
    <location>
        <begin position="43"/>
        <end position="70"/>
    </location>
</feature>
<dbReference type="OMA" id="KRIHTNP"/>
<evidence type="ECO:0000256" key="7">
    <source>
        <dbReference type="ARBA" id="ARBA00023015"/>
    </source>
</evidence>
<dbReference type="InterPro" id="IPR013087">
    <property type="entry name" value="Znf_C2H2_type"/>
</dbReference>
<evidence type="ECO:0000256" key="11">
    <source>
        <dbReference type="ARBA" id="ARBA00038023"/>
    </source>
</evidence>
<dbReference type="SUPFAM" id="SSF57667">
    <property type="entry name" value="beta-beta-alpha zinc fingers"/>
    <property type="match status" value="1"/>
</dbReference>
<dbReference type="PANTHER" id="PTHR47428:SF1">
    <property type="entry name" value="REGULATORY PROTEIN MIG1-RELATED"/>
    <property type="match status" value="1"/>
</dbReference>
<feature type="region of interest" description="Disordered" evidence="13">
    <location>
        <begin position="419"/>
        <end position="493"/>
    </location>
</feature>
<feature type="region of interest" description="Disordered" evidence="13">
    <location>
        <begin position="309"/>
        <end position="362"/>
    </location>
</feature>
<dbReference type="GO" id="GO:1900436">
    <property type="term" value="P:positive regulation of filamentous growth of a population of unicellular organisms in response to starvation"/>
    <property type="evidence" value="ECO:0007669"/>
    <property type="project" value="EnsemblFungi"/>
</dbReference>
<feature type="compositionally biased region" description="Low complexity" evidence="13">
    <location>
        <begin position="1"/>
        <end position="10"/>
    </location>
</feature>
<evidence type="ECO:0000256" key="8">
    <source>
        <dbReference type="ARBA" id="ARBA00023125"/>
    </source>
</evidence>
<keyword evidence="2" id="KW-0678">Repressor</keyword>
<dbReference type="RefSeq" id="XP_003669932.1">
    <property type="nucleotide sequence ID" value="XM_003669884.1"/>
</dbReference>
<dbReference type="GO" id="GO:0045944">
    <property type="term" value="P:positive regulation of transcription by RNA polymerase II"/>
    <property type="evidence" value="ECO:0007669"/>
    <property type="project" value="EnsemblFungi"/>
</dbReference>
<dbReference type="AlphaFoldDB" id="G0WA78"/>
<feature type="compositionally biased region" description="Polar residues" evidence="13">
    <location>
        <begin position="350"/>
        <end position="362"/>
    </location>
</feature>
<accession>G0WA78</accession>
<dbReference type="FunFam" id="3.30.160.60:FF:000152">
    <property type="entry name" value="DNA-binding protein creA"/>
    <property type="match status" value="1"/>
</dbReference>
<dbReference type="Proteomes" id="UP000000689">
    <property type="component" value="Chromosome 4"/>
</dbReference>
<dbReference type="Pfam" id="PF00096">
    <property type="entry name" value="zf-C2H2"/>
    <property type="match status" value="1"/>
</dbReference>
<evidence type="ECO:0000256" key="10">
    <source>
        <dbReference type="ARBA" id="ARBA00023242"/>
    </source>
</evidence>
<evidence type="ECO:0000256" key="13">
    <source>
        <dbReference type="SAM" id="MobiDB-lite"/>
    </source>
</evidence>
<feature type="compositionally biased region" description="Polar residues" evidence="13">
    <location>
        <begin position="11"/>
        <end position="24"/>
    </location>
</feature>
<feature type="domain" description="C2H2-type" evidence="14">
    <location>
        <begin position="71"/>
        <end position="100"/>
    </location>
</feature>
<proteinExistence type="inferred from homology"/>
<feature type="compositionally biased region" description="Basic and acidic residues" evidence="13">
    <location>
        <begin position="321"/>
        <end position="330"/>
    </location>
</feature>
<sequence>MNMNNMQNNNIVPGTQTTDDASTLKSPKPRSRSSKGPDAPRPHVCPVCQRAFHRLEHQTRHLRTHTGEKPNVCDFPGCIKRFSRSDELTRHKRIHTNPNPKGKRGRKKKVVQQQIDADGTSSIDDTNNVETNTISPVSQGQISPHPTPQYPISNNISQRQLPNPNTNPTQTQNPRPILTSYGSSNGSSLNNSNNSSRLRLNVLSSLQMMTPLNSGIPKSSFMDTPEYGSNRTNARNSGQSPLLSSMTSSLGIELPRPKSLTDFVAVSNNLNNSNNGSYHFNQRNQVDPLMKVKRPNSVLSLNALLRKDNESDDEYGQETTIKNEDLLREPNDEDDDDDYLQIRSRKRSKTATPILSLSRSTSGTNLRSDVFMNMANNNSNTSIHTNFSNELNSRLLHVQQQQQLQQQNQQFQNKVSGFTTPTPSTPLLMSPSLSNQMPSSGGTMPNVPTSSSSTRLDTATINNNDTNSNNNSGNNSTALPPLRSLQLQFPTGP</sequence>
<dbReference type="KEGG" id="ndi:NDAI_0D03750"/>
<organism evidence="15 16">
    <name type="scientific">Naumovozyma dairenensis (strain ATCC 10597 / BCRC 20456 / CBS 421 / NBRC 0211 / NRRL Y-12639)</name>
    <name type="common">Saccharomyces dairenensis</name>
    <dbReference type="NCBI Taxonomy" id="1071378"/>
    <lineage>
        <taxon>Eukaryota</taxon>
        <taxon>Fungi</taxon>
        <taxon>Dikarya</taxon>
        <taxon>Ascomycota</taxon>
        <taxon>Saccharomycotina</taxon>
        <taxon>Saccharomycetes</taxon>
        <taxon>Saccharomycetales</taxon>
        <taxon>Saccharomycetaceae</taxon>
        <taxon>Naumovozyma</taxon>
    </lineage>
</organism>
<keyword evidence="3" id="KW-0479">Metal-binding</keyword>
<keyword evidence="7" id="KW-0805">Transcription regulation</keyword>
<evidence type="ECO:0000256" key="2">
    <source>
        <dbReference type="ARBA" id="ARBA00022491"/>
    </source>
</evidence>
<keyword evidence="9" id="KW-0804">Transcription</keyword>
<dbReference type="PROSITE" id="PS00028">
    <property type="entry name" value="ZINC_FINGER_C2H2_1"/>
    <property type="match status" value="2"/>
</dbReference>
<evidence type="ECO:0000259" key="14">
    <source>
        <dbReference type="PROSITE" id="PS50157"/>
    </source>
</evidence>
<feature type="compositionally biased region" description="Polar residues" evidence="13">
    <location>
        <begin position="119"/>
        <end position="157"/>
    </location>
</feature>
<feature type="compositionally biased region" description="Low complexity" evidence="13">
    <location>
        <begin position="419"/>
        <end position="434"/>
    </location>
</feature>
<dbReference type="GO" id="GO:0000978">
    <property type="term" value="F:RNA polymerase II cis-regulatory region sequence-specific DNA binding"/>
    <property type="evidence" value="ECO:0007669"/>
    <property type="project" value="EnsemblFungi"/>
</dbReference>
<keyword evidence="5 12" id="KW-0863">Zinc-finger</keyword>
<dbReference type="FunFam" id="3.30.160.60:FF:000045">
    <property type="entry name" value="ZFP69 zinc finger protein B"/>
    <property type="match status" value="1"/>
</dbReference>
<keyword evidence="10" id="KW-0539">Nucleus</keyword>
<protein>
    <recommendedName>
        <fullName evidence="14">C2H2-type domain-containing protein</fullName>
    </recommendedName>
</protein>
<evidence type="ECO:0000256" key="9">
    <source>
        <dbReference type="ARBA" id="ARBA00023163"/>
    </source>
</evidence>
<keyword evidence="4" id="KW-0677">Repeat</keyword>
<dbReference type="EMBL" id="HE580270">
    <property type="protein sequence ID" value="CCD24689.1"/>
    <property type="molecule type" value="Genomic_DNA"/>
</dbReference>
<dbReference type="GO" id="GO:0000433">
    <property type="term" value="P:carbon catabolite repression of transcription from RNA polymerase II promoter by glucose"/>
    <property type="evidence" value="ECO:0007669"/>
    <property type="project" value="TreeGrafter"/>
</dbReference>
<keyword evidence="8" id="KW-0238">DNA-binding</keyword>
<dbReference type="GO" id="GO:0005641">
    <property type="term" value="C:nuclear envelope lumen"/>
    <property type="evidence" value="ECO:0007669"/>
    <property type="project" value="EnsemblFungi"/>
</dbReference>
<keyword evidence="16" id="KW-1185">Reference proteome</keyword>
<evidence type="ECO:0000256" key="5">
    <source>
        <dbReference type="ARBA" id="ARBA00022771"/>
    </source>
</evidence>
<dbReference type="eggNOG" id="KOG1721">
    <property type="taxonomic scope" value="Eukaryota"/>
</dbReference>
<name>G0WA78_NAUDC</name>
<gene>
    <name evidence="15" type="primary">NDAI0D03750</name>
    <name evidence="15" type="ordered locus">NDAI_0D03750</name>
</gene>
<keyword evidence="6" id="KW-0862">Zinc</keyword>
<dbReference type="PANTHER" id="PTHR47428">
    <property type="entry name" value="REGULATORY PROTEIN MIG1-RELATED"/>
    <property type="match status" value="1"/>
</dbReference>
<feature type="compositionally biased region" description="Basic residues" evidence="13">
    <location>
        <begin position="90"/>
        <end position="110"/>
    </location>
</feature>
<dbReference type="InterPro" id="IPR036236">
    <property type="entry name" value="Znf_C2H2_sf"/>
</dbReference>